<sequence length="262" mass="29261">MMALRVRKKRSKCEEGAPDYMLTYGDMVTLLLVFFVTMFSLNDIILKENVLKIMSASFTGSGFFKGGKTLDVNKLSYLSNSFMSLPSTEKNKQASQVSKNKSIIEFVEKIQSNKVIVREHERGVVVSLLADAFFDSASAEVKLDDNRETIQKIASFIGFLDNQSYNFKIEGHTDNVDVNINGIWKSNWELSSARAVNMLEQILNYTDQSKIQSIESKFEVSGFAGSKPVATDDTPEGRAYNRRIDILITSDASLSSAKGINE</sequence>
<dbReference type="Gene3D" id="3.30.1330.60">
    <property type="entry name" value="OmpA-like domain"/>
    <property type="match status" value="1"/>
</dbReference>
<evidence type="ECO:0000313" key="10">
    <source>
        <dbReference type="EMBL" id="AAX16797.1"/>
    </source>
</evidence>
<keyword evidence="5 8" id="KW-1133">Transmembrane helix</keyword>
<accession>A0AA34R438</accession>
<dbReference type="PANTHER" id="PTHR30329">
    <property type="entry name" value="STATOR ELEMENT OF FLAGELLAR MOTOR COMPLEX"/>
    <property type="match status" value="1"/>
</dbReference>
<dbReference type="InterPro" id="IPR036737">
    <property type="entry name" value="OmpA-like_sf"/>
</dbReference>
<comment type="subcellular location">
    <subcellularLocation>
        <location evidence="1">Cell membrane</location>
        <topology evidence="1">Single-pass membrane protein</topology>
    </subcellularLocation>
</comment>
<dbReference type="AlphaFoldDB" id="A0AA34R438"/>
<protein>
    <submittedName>
        <fullName evidence="10">Chemotaxis MotB protein</fullName>
    </submittedName>
</protein>
<dbReference type="Pfam" id="PF13677">
    <property type="entry name" value="MotB_plug"/>
    <property type="match status" value="1"/>
</dbReference>
<dbReference type="CDD" id="cd07185">
    <property type="entry name" value="OmpA_C-like"/>
    <property type="match status" value="1"/>
</dbReference>
<feature type="transmembrane region" description="Helical" evidence="8">
    <location>
        <begin position="21"/>
        <end position="41"/>
    </location>
</feature>
<evidence type="ECO:0000256" key="8">
    <source>
        <dbReference type="SAM" id="Phobius"/>
    </source>
</evidence>
<keyword evidence="4 8" id="KW-0812">Transmembrane</keyword>
<evidence type="ECO:0000256" key="3">
    <source>
        <dbReference type="ARBA" id="ARBA00022475"/>
    </source>
</evidence>
<comment type="similarity">
    <text evidence="2">Belongs to the MotB family.</text>
</comment>
<evidence type="ECO:0000256" key="7">
    <source>
        <dbReference type="PROSITE-ProRule" id="PRU00473"/>
    </source>
</evidence>
<feature type="domain" description="OmpA-like" evidence="9">
    <location>
        <begin position="121"/>
        <end position="252"/>
    </location>
</feature>
<evidence type="ECO:0000256" key="2">
    <source>
        <dbReference type="ARBA" id="ARBA00008914"/>
    </source>
</evidence>
<dbReference type="NCBIfam" id="NF005195">
    <property type="entry name" value="PRK06667.1"/>
    <property type="match status" value="1"/>
</dbReference>
<dbReference type="GO" id="GO:0005886">
    <property type="term" value="C:plasma membrane"/>
    <property type="evidence" value="ECO:0007669"/>
    <property type="project" value="UniProtKB-SubCell"/>
</dbReference>
<evidence type="ECO:0000256" key="5">
    <source>
        <dbReference type="ARBA" id="ARBA00022989"/>
    </source>
</evidence>
<evidence type="ECO:0000313" key="11">
    <source>
        <dbReference type="Proteomes" id="UP000008834"/>
    </source>
</evidence>
<dbReference type="KEGG" id="bhr:BH0280"/>
<dbReference type="Proteomes" id="UP000008834">
    <property type="component" value="Chromosome"/>
</dbReference>
<keyword evidence="6 7" id="KW-0472">Membrane</keyword>
<organism evidence="10 11">
    <name type="scientific">Borrelia hermsii (strain HS1 / DAH)</name>
    <dbReference type="NCBI Taxonomy" id="314723"/>
    <lineage>
        <taxon>Bacteria</taxon>
        <taxon>Pseudomonadati</taxon>
        <taxon>Spirochaetota</taxon>
        <taxon>Spirochaetia</taxon>
        <taxon>Spirochaetales</taxon>
        <taxon>Borreliaceae</taxon>
        <taxon>Borrelia</taxon>
    </lineage>
</organism>
<dbReference type="InterPro" id="IPR006665">
    <property type="entry name" value="OmpA-like"/>
</dbReference>
<gene>
    <name evidence="10" type="ordered locus">BH0280</name>
</gene>
<evidence type="ECO:0000256" key="1">
    <source>
        <dbReference type="ARBA" id="ARBA00004162"/>
    </source>
</evidence>
<dbReference type="InterPro" id="IPR050330">
    <property type="entry name" value="Bact_OuterMem_StrucFunc"/>
</dbReference>
<name>A0AA34R438_BORHD</name>
<proteinExistence type="inferred from homology"/>
<dbReference type="PANTHER" id="PTHR30329:SF21">
    <property type="entry name" value="LIPOPROTEIN YIAD-RELATED"/>
    <property type="match status" value="1"/>
</dbReference>
<dbReference type="SUPFAM" id="SSF103088">
    <property type="entry name" value="OmpA-like"/>
    <property type="match status" value="1"/>
</dbReference>
<evidence type="ECO:0000259" key="9">
    <source>
        <dbReference type="PROSITE" id="PS51123"/>
    </source>
</evidence>
<evidence type="ECO:0000256" key="6">
    <source>
        <dbReference type="ARBA" id="ARBA00023136"/>
    </source>
</evidence>
<keyword evidence="3" id="KW-1003">Cell membrane</keyword>
<evidence type="ECO:0000256" key="4">
    <source>
        <dbReference type="ARBA" id="ARBA00022692"/>
    </source>
</evidence>
<dbReference type="EMBL" id="CP000048">
    <property type="protein sequence ID" value="AAX16797.1"/>
    <property type="molecule type" value="Genomic_DNA"/>
</dbReference>
<dbReference type="Pfam" id="PF00691">
    <property type="entry name" value="OmpA"/>
    <property type="match status" value="1"/>
</dbReference>
<dbReference type="InterPro" id="IPR025713">
    <property type="entry name" value="MotB-like_N_dom"/>
</dbReference>
<dbReference type="PROSITE" id="PS51123">
    <property type="entry name" value="OMPA_2"/>
    <property type="match status" value="1"/>
</dbReference>
<reference evidence="11" key="1">
    <citation type="submission" date="2004-12" db="EMBL/GenBank/DDBJ databases">
        <title>The genome sequence of Borrelia hermsii and Borrelia turicatae: comparative analysis of two agents of endemic N. America relapsing fever.</title>
        <authorList>
            <person name="Porcella S.F."/>
            <person name="Raffel S.J."/>
            <person name="Schrumpf M.E."/>
            <person name="Montgomery B."/>
            <person name="Smith T."/>
            <person name="Schwan T.G."/>
        </authorList>
    </citation>
    <scope>NUCLEOTIDE SEQUENCE [LARGE SCALE GENOMIC DNA]</scope>
    <source>
        <strain evidence="11">HS1 / DAH</strain>
    </source>
</reference>